<accession>M1IEA1</accession>
<evidence type="ECO:0000313" key="1">
    <source>
        <dbReference type="EMBL" id="AGE60989.1"/>
    </source>
</evidence>
<keyword evidence="2" id="KW-1185">Reference proteome</keyword>
<reference evidence="1 2" key="1">
    <citation type="journal article" date="2013" name="Virology">
        <title>Genomic characterization of six novel Bacillus pumilus bacteriophages.</title>
        <authorList>
            <person name="Lorenz L."/>
            <person name="Lins B."/>
            <person name="Barrett J."/>
            <person name="Montgomery A."/>
            <person name="Trapani S."/>
            <person name="Schindler A."/>
            <person name="Christie G.E."/>
            <person name="Cresawn S.G."/>
            <person name="Temple L."/>
        </authorList>
    </citation>
    <scope>NUCLEOTIDE SEQUENCE [LARGE SCALE GENOMIC DNA]</scope>
</reference>
<name>M1IEA1_9CAUD</name>
<sequence>MTYLESIDGKHITVRNVEYTIEVMSEEEIYQKAGQEVFGCASYKDSKIYLAETMNDDRAYQTFIHELLHVMFFEAGHIFDNEAQEEQTVNALSLLMYDMIQTGHLTLELDSVVPEIVATLAEENDKKTYVKPLFKLPQFFKDKPSNQNINYEDAPHGGELHLVKTIWNTYTVDKIGKDTIMESLDAYVEGECRNIFDYQTQSRVKLKVSDVTEIVPLSEKPKEDKHDLYVLKHTMGQYYVVDHEDYLKYLSAVESSDKSFEVYDYTEQSSFSTSAERIEEVVPLRKKNRGGN</sequence>
<gene>
    <name evidence="1" type="ORF">TAYLOR_71</name>
</gene>
<dbReference type="EMBL" id="KC330682">
    <property type="protein sequence ID" value="AGE60989.1"/>
    <property type="molecule type" value="Genomic_DNA"/>
</dbReference>
<evidence type="ECO:0000313" key="2">
    <source>
        <dbReference type="Proteomes" id="UP000011290"/>
    </source>
</evidence>
<protein>
    <submittedName>
        <fullName evidence="1">Uncharacterized protein</fullName>
    </submittedName>
</protein>
<proteinExistence type="predicted"/>
<organism evidence="1 2">
    <name type="scientific">Bacillus phage Taylor</name>
    <dbReference type="NCBI Taxonomy" id="2884430"/>
    <lineage>
        <taxon>Viruses</taxon>
        <taxon>Duplodnaviria</taxon>
        <taxon>Heunggongvirae</taxon>
        <taxon>Uroviricota</taxon>
        <taxon>Caudoviricetes</taxon>
        <taxon>Ehrlichviridae</taxon>
        <taxon>Andromedavirus</taxon>
        <taxon>Andromedavirus taylor</taxon>
    </lineage>
</organism>
<dbReference type="Proteomes" id="UP000011290">
    <property type="component" value="Segment"/>
</dbReference>